<organism evidence="1 2">
    <name type="scientific">Armillaria solidipes</name>
    <dbReference type="NCBI Taxonomy" id="1076256"/>
    <lineage>
        <taxon>Eukaryota</taxon>
        <taxon>Fungi</taxon>
        <taxon>Dikarya</taxon>
        <taxon>Basidiomycota</taxon>
        <taxon>Agaricomycotina</taxon>
        <taxon>Agaricomycetes</taxon>
        <taxon>Agaricomycetidae</taxon>
        <taxon>Agaricales</taxon>
        <taxon>Marasmiineae</taxon>
        <taxon>Physalacriaceae</taxon>
        <taxon>Armillaria</taxon>
    </lineage>
</organism>
<evidence type="ECO:0000313" key="2">
    <source>
        <dbReference type="Proteomes" id="UP000218334"/>
    </source>
</evidence>
<reference evidence="2" key="1">
    <citation type="journal article" date="2017" name="Nat. Ecol. Evol.">
        <title>Genome expansion and lineage-specific genetic innovations in the forest pathogenic fungi Armillaria.</title>
        <authorList>
            <person name="Sipos G."/>
            <person name="Prasanna A.N."/>
            <person name="Walter M.C."/>
            <person name="O'Connor E."/>
            <person name="Balint B."/>
            <person name="Krizsan K."/>
            <person name="Kiss B."/>
            <person name="Hess J."/>
            <person name="Varga T."/>
            <person name="Slot J."/>
            <person name="Riley R."/>
            <person name="Boka B."/>
            <person name="Rigling D."/>
            <person name="Barry K."/>
            <person name="Lee J."/>
            <person name="Mihaltcheva S."/>
            <person name="LaButti K."/>
            <person name="Lipzen A."/>
            <person name="Waldron R."/>
            <person name="Moloney N.M."/>
            <person name="Sperisen C."/>
            <person name="Kredics L."/>
            <person name="Vagvoelgyi C."/>
            <person name="Patrignani A."/>
            <person name="Fitzpatrick D."/>
            <person name="Nagy I."/>
            <person name="Doyle S."/>
            <person name="Anderson J.B."/>
            <person name="Grigoriev I.V."/>
            <person name="Gueldener U."/>
            <person name="Muensterkoetter M."/>
            <person name="Nagy L.G."/>
        </authorList>
    </citation>
    <scope>NUCLEOTIDE SEQUENCE [LARGE SCALE GENOMIC DNA]</scope>
    <source>
        <strain evidence="2">28-4</strain>
    </source>
</reference>
<name>A0A2H3B3N8_9AGAR</name>
<dbReference type="EMBL" id="KZ293510">
    <property type="protein sequence ID" value="PBK59217.1"/>
    <property type="molecule type" value="Genomic_DNA"/>
</dbReference>
<sequence length="96" mass="11048">MIRDTPCSNFLQQQREARVETWPKLSYTVRAAVEKEVVINSGSFGGTYPTSTYLIFGEDEKFHGNYNKDFAIDMRFASRFLVQDSSAKYAEKLGRH</sequence>
<evidence type="ECO:0000313" key="1">
    <source>
        <dbReference type="EMBL" id="PBK59217.1"/>
    </source>
</evidence>
<protein>
    <submittedName>
        <fullName evidence="1">Uncharacterized protein</fullName>
    </submittedName>
</protein>
<proteinExistence type="predicted"/>
<accession>A0A2H3B3N8</accession>
<gene>
    <name evidence="1" type="ORF">ARMSODRAFT_967125</name>
</gene>
<keyword evidence="2" id="KW-1185">Reference proteome</keyword>
<dbReference type="AlphaFoldDB" id="A0A2H3B3N8"/>
<dbReference type="Proteomes" id="UP000218334">
    <property type="component" value="Unassembled WGS sequence"/>
</dbReference>